<evidence type="ECO:0000313" key="2">
    <source>
        <dbReference type="Proteomes" id="UP001166304"/>
    </source>
</evidence>
<organism evidence="1 2">
    <name type="scientific">Haloarcula salina</name>
    <dbReference type="NCBI Taxonomy" id="1429914"/>
    <lineage>
        <taxon>Archaea</taxon>
        <taxon>Methanobacteriati</taxon>
        <taxon>Methanobacteriota</taxon>
        <taxon>Stenosarchaea group</taxon>
        <taxon>Halobacteria</taxon>
        <taxon>Halobacteriales</taxon>
        <taxon>Haloarculaceae</taxon>
        <taxon>Haloarcula</taxon>
    </lineage>
</organism>
<dbReference type="AlphaFoldDB" id="A0AA41KJC8"/>
<protein>
    <recommendedName>
        <fullName evidence="3">HPr kinase/phosphorylase</fullName>
    </recommendedName>
</protein>
<dbReference type="Gene3D" id="3.40.50.300">
    <property type="entry name" value="P-loop containing nucleotide triphosphate hydrolases"/>
    <property type="match status" value="1"/>
</dbReference>
<accession>A0AA41KJC8</accession>
<evidence type="ECO:0008006" key="3">
    <source>
        <dbReference type="Google" id="ProtNLM"/>
    </source>
</evidence>
<dbReference type="SUPFAM" id="SSF53795">
    <property type="entry name" value="PEP carboxykinase-like"/>
    <property type="match status" value="1"/>
</dbReference>
<dbReference type="Proteomes" id="UP001166304">
    <property type="component" value="Unassembled WGS sequence"/>
</dbReference>
<proteinExistence type="predicted"/>
<sequence>MAVATTETYEAFGLTVRSEIDLPELSTADPGGPTDPDVTVTVRTLTRPPALTSETSFHAAGQRDYYLQYDAATVRVRDGTRIAVDPARGVPHEVLRHVIVGPALNHLLHQRGYFVLHASTVSIDGAAVAFVGESGQGKTTTAMACLTEGHHVLSDDVAAITLDGGTPVVRSGYPAVKLSTEAVETFDPPVEPPVRTCDGRPRHFHRLRHDQPASPVPLAGVYLLEDGPEIEVESLSGGERIMSLVDNTYAIGTLGSDGQAATNVGVCGEIAGATSVKRLRRPRDLDRLPEVIDRVRADIAGERC</sequence>
<dbReference type="EMBL" id="JAHQXE010000001">
    <property type="protein sequence ID" value="MBV0900759.1"/>
    <property type="molecule type" value="Genomic_DNA"/>
</dbReference>
<keyword evidence="2" id="KW-1185">Reference proteome</keyword>
<gene>
    <name evidence="1" type="ORF">KTS37_03065</name>
</gene>
<comment type="caution">
    <text evidence="1">The sequence shown here is derived from an EMBL/GenBank/DDBJ whole genome shotgun (WGS) entry which is preliminary data.</text>
</comment>
<name>A0AA41KJC8_9EURY</name>
<dbReference type="RefSeq" id="WP_162411961.1">
    <property type="nucleotide sequence ID" value="NZ_JAHQXE010000001.1"/>
</dbReference>
<evidence type="ECO:0000313" key="1">
    <source>
        <dbReference type="EMBL" id="MBV0900759.1"/>
    </source>
</evidence>
<dbReference type="InterPro" id="IPR027417">
    <property type="entry name" value="P-loop_NTPase"/>
</dbReference>
<reference evidence="1" key="1">
    <citation type="submission" date="2021-06" db="EMBL/GenBank/DDBJ databases">
        <title>New haloarchaea isolates fom saline soil.</title>
        <authorList>
            <person name="Duran-Viseras A."/>
            <person name="Sanchez-Porro C.S."/>
            <person name="Ventosa A."/>
        </authorList>
    </citation>
    <scope>NUCLEOTIDE SEQUENCE</scope>
    <source>
        <strain evidence="1">JCM 18369</strain>
    </source>
</reference>